<dbReference type="InterPro" id="IPR051908">
    <property type="entry name" value="Ribosomal_N-acetyltransferase"/>
</dbReference>
<evidence type="ECO:0000313" key="4">
    <source>
        <dbReference type="Proteomes" id="UP000249340"/>
    </source>
</evidence>
<evidence type="ECO:0000313" key="3">
    <source>
        <dbReference type="EMBL" id="AXI78656.1"/>
    </source>
</evidence>
<proteinExistence type="predicted"/>
<dbReference type="Gene3D" id="3.40.630.30">
    <property type="match status" value="1"/>
</dbReference>
<dbReference type="OrthoDB" id="4543915at2"/>
<gene>
    <name evidence="3" type="ORF">C7M71_015695</name>
</gene>
<dbReference type="SUPFAM" id="SSF55729">
    <property type="entry name" value="Acyl-CoA N-acyltransferases (Nat)"/>
    <property type="match status" value="1"/>
</dbReference>
<dbReference type="PANTHER" id="PTHR43441">
    <property type="entry name" value="RIBOSOMAL-PROTEIN-SERINE ACETYLTRANSFERASE"/>
    <property type="match status" value="1"/>
</dbReference>
<feature type="domain" description="N-acetyltransferase" evidence="2">
    <location>
        <begin position="18"/>
        <end position="172"/>
    </location>
</feature>
<keyword evidence="4" id="KW-1185">Reference proteome</keyword>
<feature type="compositionally biased region" description="Low complexity" evidence="1">
    <location>
        <begin position="1"/>
        <end position="19"/>
    </location>
</feature>
<evidence type="ECO:0000256" key="1">
    <source>
        <dbReference type="SAM" id="MobiDB-lite"/>
    </source>
</evidence>
<dbReference type="GO" id="GO:0005737">
    <property type="term" value="C:cytoplasm"/>
    <property type="evidence" value="ECO:0007669"/>
    <property type="project" value="TreeGrafter"/>
</dbReference>
<dbReference type="InterPro" id="IPR000182">
    <property type="entry name" value="GNAT_dom"/>
</dbReference>
<dbReference type="PROSITE" id="PS51186">
    <property type="entry name" value="GNAT"/>
    <property type="match status" value="1"/>
</dbReference>
<dbReference type="InterPro" id="IPR016181">
    <property type="entry name" value="Acyl_CoA_acyltransferase"/>
</dbReference>
<evidence type="ECO:0000259" key="2">
    <source>
        <dbReference type="PROSITE" id="PS51186"/>
    </source>
</evidence>
<dbReference type="Pfam" id="PF13302">
    <property type="entry name" value="Acetyltransf_3"/>
    <property type="match status" value="1"/>
</dbReference>
<dbReference type="GO" id="GO:0008999">
    <property type="term" value="F:protein-N-terminal-alanine acetyltransferase activity"/>
    <property type="evidence" value="ECO:0007669"/>
    <property type="project" value="TreeGrafter"/>
</dbReference>
<accession>A0A345SY51</accession>
<dbReference type="KEGG" id="stri:C7M71_015695"/>
<name>A0A345SY51_9ACTN</name>
<feature type="region of interest" description="Disordered" evidence="1">
    <location>
        <begin position="1"/>
        <end position="20"/>
    </location>
</feature>
<dbReference type="Proteomes" id="UP000249340">
    <property type="component" value="Chromosome"/>
</dbReference>
<sequence>MAETAASAGTAGTEGTAVELRPIGPEEAADLRAGGTGGIPWVADGPFEGTRDAAGMLLSAAEAGLYRPAWGLYAIVRRADGAAVGGIGFHGAPGDGRVEIGYDLATSARGNGHATEAVRLITAQALADRAAVTVVEAAVEPANLPSQRVLERAGFRRVGQDAEGLLRYERRA</sequence>
<protein>
    <submittedName>
        <fullName evidence="3">N-acetyltransferase</fullName>
    </submittedName>
</protein>
<dbReference type="AlphaFoldDB" id="A0A345SY51"/>
<keyword evidence="3" id="KW-0808">Transferase</keyword>
<organism evidence="3 4">
    <name type="scientific">Peterkaempfera bronchialis</name>
    <dbReference type="NCBI Taxonomy" id="2126346"/>
    <lineage>
        <taxon>Bacteria</taxon>
        <taxon>Bacillati</taxon>
        <taxon>Actinomycetota</taxon>
        <taxon>Actinomycetes</taxon>
        <taxon>Kitasatosporales</taxon>
        <taxon>Streptomycetaceae</taxon>
        <taxon>Peterkaempfera</taxon>
    </lineage>
</organism>
<dbReference type="PANTHER" id="PTHR43441:SF6">
    <property type="entry name" value="N-ACETYLTRANSFERASE DOMAIN-CONTAINING PROTEIN"/>
    <property type="match status" value="1"/>
</dbReference>
<reference evidence="4" key="1">
    <citation type="submission" date="2018-07" db="EMBL/GenBank/DDBJ databases">
        <title>Streptacidiphilus bronchialis DSM 106435 chromosome.</title>
        <authorList>
            <person name="Batra D."/>
            <person name="Gulvik C.A."/>
        </authorList>
    </citation>
    <scope>NUCLEOTIDE SEQUENCE [LARGE SCALE GENOMIC DNA]</scope>
    <source>
        <strain evidence="4">DSM 106435</strain>
    </source>
</reference>
<dbReference type="EMBL" id="CP031264">
    <property type="protein sequence ID" value="AXI78656.1"/>
    <property type="molecule type" value="Genomic_DNA"/>
</dbReference>
<dbReference type="GO" id="GO:1990189">
    <property type="term" value="F:protein N-terminal-serine acetyltransferase activity"/>
    <property type="evidence" value="ECO:0007669"/>
    <property type="project" value="TreeGrafter"/>
</dbReference>